<evidence type="ECO:0000256" key="3">
    <source>
        <dbReference type="ARBA" id="ARBA00022448"/>
    </source>
</evidence>
<dbReference type="InterPro" id="IPR027469">
    <property type="entry name" value="Cation_efflux_TMD_sf"/>
</dbReference>
<keyword evidence="12" id="KW-1185">Reference proteome</keyword>
<evidence type="ECO:0000313" key="12">
    <source>
        <dbReference type="Proteomes" id="UP001596990"/>
    </source>
</evidence>
<dbReference type="Pfam" id="PF16916">
    <property type="entry name" value="ZT_dimer"/>
    <property type="match status" value="1"/>
</dbReference>
<comment type="subcellular location">
    <subcellularLocation>
        <location evidence="1">Membrane</location>
        <topology evidence="1">Multi-pass membrane protein</topology>
    </subcellularLocation>
</comment>
<feature type="transmembrane region" description="Helical" evidence="8">
    <location>
        <begin position="175"/>
        <end position="193"/>
    </location>
</feature>
<evidence type="ECO:0000259" key="10">
    <source>
        <dbReference type="Pfam" id="PF16916"/>
    </source>
</evidence>
<reference evidence="12" key="1">
    <citation type="journal article" date="2019" name="Int. J. Syst. Evol. Microbiol.">
        <title>The Global Catalogue of Microorganisms (GCM) 10K type strain sequencing project: providing services to taxonomists for standard genome sequencing and annotation.</title>
        <authorList>
            <consortium name="The Broad Institute Genomics Platform"/>
            <consortium name="The Broad Institute Genome Sequencing Center for Infectious Disease"/>
            <person name="Wu L."/>
            <person name="Ma J."/>
        </authorList>
    </citation>
    <scope>NUCLEOTIDE SEQUENCE [LARGE SCALE GENOMIC DNA]</scope>
    <source>
        <strain evidence="12">CCUG 56607</strain>
    </source>
</reference>
<accession>A0ABW3KZG8</accession>
<evidence type="ECO:0000256" key="1">
    <source>
        <dbReference type="ARBA" id="ARBA00004141"/>
    </source>
</evidence>
<evidence type="ECO:0000256" key="2">
    <source>
        <dbReference type="ARBA" id="ARBA00008873"/>
    </source>
</evidence>
<evidence type="ECO:0000313" key="11">
    <source>
        <dbReference type="EMBL" id="MFD1019244.1"/>
    </source>
</evidence>
<evidence type="ECO:0000256" key="4">
    <source>
        <dbReference type="ARBA" id="ARBA00022692"/>
    </source>
</evidence>
<dbReference type="InterPro" id="IPR058533">
    <property type="entry name" value="Cation_efflux_TM"/>
</dbReference>
<dbReference type="SUPFAM" id="SSF161111">
    <property type="entry name" value="Cation efflux protein transmembrane domain-like"/>
    <property type="match status" value="1"/>
</dbReference>
<evidence type="ECO:0000256" key="6">
    <source>
        <dbReference type="ARBA" id="ARBA00023065"/>
    </source>
</evidence>
<evidence type="ECO:0000256" key="8">
    <source>
        <dbReference type="SAM" id="Phobius"/>
    </source>
</evidence>
<dbReference type="InterPro" id="IPR002524">
    <property type="entry name" value="Cation_efflux"/>
</dbReference>
<keyword evidence="5 8" id="KW-1133">Transmembrane helix</keyword>
<dbReference type="SUPFAM" id="SSF160240">
    <property type="entry name" value="Cation efflux protein cytoplasmic domain-like"/>
    <property type="match status" value="1"/>
</dbReference>
<keyword evidence="7 8" id="KW-0472">Membrane</keyword>
<dbReference type="PANTHER" id="PTHR11562">
    <property type="entry name" value="CATION EFFLUX PROTEIN/ ZINC TRANSPORTER"/>
    <property type="match status" value="1"/>
</dbReference>
<keyword evidence="4 8" id="KW-0812">Transmembrane</keyword>
<evidence type="ECO:0000256" key="7">
    <source>
        <dbReference type="ARBA" id="ARBA00023136"/>
    </source>
</evidence>
<feature type="domain" description="Cation efflux protein cytoplasmic" evidence="10">
    <location>
        <begin position="208"/>
        <end position="283"/>
    </location>
</feature>
<evidence type="ECO:0000256" key="5">
    <source>
        <dbReference type="ARBA" id="ARBA00022989"/>
    </source>
</evidence>
<keyword evidence="6" id="KW-0406">Ion transport</keyword>
<protein>
    <submittedName>
        <fullName evidence="11">Cation diffusion facilitator family transporter</fullName>
    </submittedName>
</protein>
<dbReference type="Gene3D" id="1.20.1510.10">
    <property type="entry name" value="Cation efflux protein transmembrane domain"/>
    <property type="match status" value="1"/>
</dbReference>
<feature type="transmembrane region" description="Helical" evidence="8">
    <location>
        <begin position="82"/>
        <end position="104"/>
    </location>
</feature>
<keyword evidence="3" id="KW-0813">Transport</keyword>
<proteinExistence type="inferred from homology"/>
<feature type="domain" description="Cation efflux protein transmembrane" evidence="9">
    <location>
        <begin position="15"/>
        <end position="202"/>
    </location>
</feature>
<sequence>MSHHHHHHHDTSGNIKVAFLLNFFFTIIEIVGGILTNSMAILSDALHDLGDSLSLGLAWFLEKYSKKGKSDTFSFGYRRFSLLAALINSVVLIVGSVFILTEAVPRLLNPEQPNTSGMIALAILGIIVNGAAVFRLRGGSSMNSKVMTWHLLEDVLGWVAVLVVSIVMHFADLPILDPIASIGITLFILYNVVKNLVSTMRLFLEAVPDNIDLEDIIAKMTNLESVISTHHTHMWSLDGDHHAFSTHVVVSGDAGKDDVCNVKEQIKEIIKDIHLDHITIEIEYEDEYCSMLEKDKQGGTEDG</sequence>
<feature type="transmembrane region" description="Helical" evidence="8">
    <location>
        <begin position="116"/>
        <end position="136"/>
    </location>
</feature>
<evidence type="ECO:0000259" key="9">
    <source>
        <dbReference type="Pfam" id="PF01545"/>
    </source>
</evidence>
<comment type="similarity">
    <text evidence="2">Belongs to the cation diffusion facilitator (CDF) transporter (TC 2.A.4) family. SLC30A subfamily.</text>
</comment>
<dbReference type="InterPro" id="IPR050681">
    <property type="entry name" value="CDF/SLC30A"/>
</dbReference>
<dbReference type="RefSeq" id="WP_386058759.1">
    <property type="nucleotide sequence ID" value="NZ_JBHTKL010000002.1"/>
</dbReference>
<feature type="transmembrane region" description="Helical" evidence="8">
    <location>
        <begin position="17"/>
        <end position="35"/>
    </location>
</feature>
<dbReference type="NCBIfam" id="TIGR01297">
    <property type="entry name" value="CDF"/>
    <property type="match status" value="1"/>
</dbReference>
<dbReference type="Proteomes" id="UP001596990">
    <property type="component" value="Unassembled WGS sequence"/>
</dbReference>
<organism evidence="11 12">
    <name type="scientific">Thalassobacillus hwangdonensis</name>
    <dbReference type="NCBI Taxonomy" id="546108"/>
    <lineage>
        <taxon>Bacteria</taxon>
        <taxon>Bacillati</taxon>
        <taxon>Bacillota</taxon>
        <taxon>Bacilli</taxon>
        <taxon>Bacillales</taxon>
        <taxon>Bacillaceae</taxon>
        <taxon>Thalassobacillus</taxon>
    </lineage>
</organism>
<comment type="caution">
    <text evidence="11">The sequence shown here is derived from an EMBL/GenBank/DDBJ whole genome shotgun (WGS) entry which is preliminary data.</text>
</comment>
<dbReference type="EMBL" id="JBHTKL010000002">
    <property type="protein sequence ID" value="MFD1019244.1"/>
    <property type="molecule type" value="Genomic_DNA"/>
</dbReference>
<gene>
    <name evidence="11" type="ORF">ACFQ2J_08560</name>
</gene>
<dbReference type="PANTHER" id="PTHR11562:SF17">
    <property type="entry name" value="RE54080P-RELATED"/>
    <property type="match status" value="1"/>
</dbReference>
<dbReference type="InterPro" id="IPR036837">
    <property type="entry name" value="Cation_efflux_CTD_sf"/>
</dbReference>
<feature type="transmembrane region" description="Helical" evidence="8">
    <location>
        <begin position="148"/>
        <end position="169"/>
    </location>
</feature>
<dbReference type="InterPro" id="IPR027470">
    <property type="entry name" value="Cation_efflux_CTD"/>
</dbReference>
<name>A0ABW3KZG8_9BACI</name>
<dbReference type="Pfam" id="PF01545">
    <property type="entry name" value="Cation_efflux"/>
    <property type="match status" value="1"/>
</dbReference>